<dbReference type="SMART" id="SM00448">
    <property type="entry name" value="REC"/>
    <property type="match status" value="1"/>
</dbReference>
<dbReference type="CDD" id="cd18159">
    <property type="entry name" value="REC_OmpR_NsrR-like"/>
    <property type="match status" value="1"/>
</dbReference>
<dbReference type="RefSeq" id="WP_268050593.1">
    <property type="nucleotide sequence ID" value="NZ_JAPQES010000005.1"/>
</dbReference>
<keyword evidence="4" id="KW-0804">Transcription</keyword>
<gene>
    <name evidence="10" type="ORF">OXH55_13780</name>
</gene>
<dbReference type="Gene3D" id="3.40.50.2300">
    <property type="match status" value="1"/>
</dbReference>
<accession>A0ABT4CU24</accession>
<dbReference type="Pfam" id="PF00486">
    <property type="entry name" value="Trans_reg_C"/>
    <property type="match status" value="1"/>
</dbReference>
<dbReference type="InterPro" id="IPR016032">
    <property type="entry name" value="Sig_transdc_resp-reg_C-effctor"/>
</dbReference>
<feature type="domain" description="Response regulatory" evidence="8">
    <location>
        <begin position="4"/>
        <end position="117"/>
    </location>
</feature>
<evidence type="ECO:0000256" key="2">
    <source>
        <dbReference type="ARBA" id="ARBA00023015"/>
    </source>
</evidence>
<comment type="function">
    <text evidence="5">May play the central regulatory role in sporulation. It may be an element of the effector pathway responsible for the activation of sporulation genes in response to nutritional stress. Spo0A may act in concert with spo0H (a sigma factor) to control the expression of some genes that are critical to the sporulation process.</text>
</comment>
<dbReference type="PROSITE" id="PS50110">
    <property type="entry name" value="RESPONSE_REGULATORY"/>
    <property type="match status" value="1"/>
</dbReference>
<dbReference type="Pfam" id="PF00072">
    <property type="entry name" value="Response_reg"/>
    <property type="match status" value="1"/>
</dbReference>
<dbReference type="InterPro" id="IPR036388">
    <property type="entry name" value="WH-like_DNA-bd_sf"/>
</dbReference>
<dbReference type="SUPFAM" id="SSF46894">
    <property type="entry name" value="C-terminal effector domain of the bipartite response regulators"/>
    <property type="match status" value="1"/>
</dbReference>
<dbReference type="EMBL" id="JAPQES010000005">
    <property type="protein sequence ID" value="MCY6371711.1"/>
    <property type="molecule type" value="Genomic_DNA"/>
</dbReference>
<keyword evidence="6" id="KW-0597">Phosphoprotein</keyword>
<keyword evidence="2" id="KW-0805">Transcription regulation</keyword>
<evidence type="ECO:0000259" key="8">
    <source>
        <dbReference type="PROSITE" id="PS50110"/>
    </source>
</evidence>
<keyword evidence="11" id="KW-1185">Reference proteome</keyword>
<evidence type="ECO:0000313" key="10">
    <source>
        <dbReference type="EMBL" id="MCY6371711.1"/>
    </source>
</evidence>
<dbReference type="InterPro" id="IPR001867">
    <property type="entry name" value="OmpR/PhoB-type_DNA-bd"/>
</dbReference>
<evidence type="ECO:0000313" key="11">
    <source>
        <dbReference type="Proteomes" id="UP001079657"/>
    </source>
</evidence>
<dbReference type="InterPro" id="IPR011006">
    <property type="entry name" value="CheY-like_superfamily"/>
</dbReference>
<keyword evidence="3 7" id="KW-0238">DNA-binding</keyword>
<dbReference type="SMART" id="SM00862">
    <property type="entry name" value="Trans_reg_C"/>
    <property type="match status" value="1"/>
</dbReference>
<evidence type="ECO:0000256" key="6">
    <source>
        <dbReference type="PROSITE-ProRule" id="PRU00169"/>
    </source>
</evidence>
<feature type="domain" description="OmpR/PhoB-type" evidence="9">
    <location>
        <begin position="132"/>
        <end position="230"/>
    </location>
</feature>
<dbReference type="PANTHER" id="PTHR48111">
    <property type="entry name" value="REGULATOR OF RPOS"/>
    <property type="match status" value="1"/>
</dbReference>
<evidence type="ECO:0000259" key="9">
    <source>
        <dbReference type="PROSITE" id="PS51755"/>
    </source>
</evidence>
<proteinExistence type="predicted"/>
<dbReference type="PANTHER" id="PTHR48111:SF31">
    <property type="entry name" value="TRANSCRIPTIONAL REGULATORY PROTEIN YXDJ"/>
    <property type="match status" value="1"/>
</dbReference>
<feature type="DNA-binding region" description="OmpR/PhoB-type" evidence="7">
    <location>
        <begin position="132"/>
        <end position="230"/>
    </location>
</feature>
<protein>
    <recommendedName>
        <fullName evidence="1">Stage 0 sporulation protein A homolog</fullName>
    </recommendedName>
</protein>
<dbReference type="Proteomes" id="UP001079657">
    <property type="component" value="Unassembled WGS sequence"/>
</dbReference>
<evidence type="ECO:0000256" key="7">
    <source>
        <dbReference type="PROSITE-ProRule" id="PRU01091"/>
    </source>
</evidence>
<dbReference type="Gene3D" id="1.10.10.10">
    <property type="entry name" value="Winged helix-like DNA-binding domain superfamily/Winged helix DNA-binding domain"/>
    <property type="match status" value="1"/>
</dbReference>
<evidence type="ECO:0000256" key="1">
    <source>
        <dbReference type="ARBA" id="ARBA00018672"/>
    </source>
</evidence>
<evidence type="ECO:0000256" key="4">
    <source>
        <dbReference type="ARBA" id="ARBA00023163"/>
    </source>
</evidence>
<name>A0ABT4CU24_9CLOT</name>
<dbReference type="Gene3D" id="6.10.250.690">
    <property type="match status" value="1"/>
</dbReference>
<dbReference type="SUPFAM" id="SSF52172">
    <property type="entry name" value="CheY-like"/>
    <property type="match status" value="1"/>
</dbReference>
<dbReference type="PROSITE" id="PS51755">
    <property type="entry name" value="OMPR_PHOB"/>
    <property type="match status" value="1"/>
</dbReference>
<dbReference type="InterPro" id="IPR039420">
    <property type="entry name" value="WalR-like"/>
</dbReference>
<organism evidence="10 11">
    <name type="scientific">Clostridium ganghwense</name>
    <dbReference type="NCBI Taxonomy" id="312089"/>
    <lineage>
        <taxon>Bacteria</taxon>
        <taxon>Bacillati</taxon>
        <taxon>Bacillota</taxon>
        <taxon>Clostridia</taxon>
        <taxon>Eubacteriales</taxon>
        <taxon>Clostridiaceae</taxon>
        <taxon>Clostridium</taxon>
    </lineage>
</organism>
<reference evidence="10" key="1">
    <citation type="submission" date="2022-12" db="EMBL/GenBank/DDBJ databases">
        <authorList>
            <person name="Wang J."/>
        </authorList>
    </citation>
    <scope>NUCLEOTIDE SEQUENCE</scope>
    <source>
        <strain evidence="10">HY-42-06</strain>
    </source>
</reference>
<sequence>MSYKIMIVEDDKNIAKLLSEYIERYEYQTLIVEEFDRVLEVFIEEKPDLVLLDVNLPKYDGYFWCAKIRQKSICPIIFISARDSEMNQVMAIESGADDYITKPFYYEVVLAKIKGQLRRVYGEYASKGIDTERVVQIEGLVMYPERSELHFQDKEIGLSKREVELLEVIIKKYPKVATREVLLEKLWDDESFVEENTLNVNITRVRKKLNELGIESAVETVRGSGYRLNITWRNS</sequence>
<comment type="caution">
    <text evidence="10">The sequence shown here is derived from an EMBL/GenBank/DDBJ whole genome shotgun (WGS) entry which is preliminary data.</text>
</comment>
<dbReference type="CDD" id="cd00383">
    <property type="entry name" value="trans_reg_C"/>
    <property type="match status" value="1"/>
</dbReference>
<feature type="modified residue" description="4-aspartylphosphate" evidence="6">
    <location>
        <position position="53"/>
    </location>
</feature>
<evidence type="ECO:0000256" key="3">
    <source>
        <dbReference type="ARBA" id="ARBA00023125"/>
    </source>
</evidence>
<evidence type="ECO:0000256" key="5">
    <source>
        <dbReference type="ARBA" id="ARBA00024867"/>
    </source>
</evidence>
<dbReference type="InterPro" id="IPR001789">
    <property type="entry name" value="Sig_transdc_resp-reg_receiver"/>
</dbReference>